<protein>
    <submittedName>
        <fullName evidence="2">Uncharacterized protein</fullName>
    </submittedName>
</protein>
<reference evidence="2" key="1">
    <citation type="submission" date="2023-03" db="EMBL/GenBank/DDBJ databases">
        <title>Edaphobacter sp.</title>
        <authorList>
            <person name="Huber K.J."/>
            <person name="Papendorf J."/>
            <person name="Pilke C."/>
            <person name="Bunk B."/>
            <person name="Sproeer C."/>
            <person name="Pester M."/>
        </authorList>
    </citation>
    <scope>NUCLEOTIDE SEQUENCE</scope>
    <source>
        <strain evidence="2">DSM 110680</strain>
    </source>
</reference>
<organism evidence="2">
    <name type="scientific">Telmatobacter sp. DSM 110680</name>
    <dbReference type="NCBI Taxonomy" id="3036704"/>
    <lineage>
        <taxon>Bacteria</taxon>
        <taxon>Pseudomonadati</taxon>
        <taxon>Acidobacteriota</taxon>
        <taxon>Terriglobia</taxon>
        <taxon>Terriglobales</taxon>
        <taxon>Acidobacteriaceae</taxon>
        <taxon>Telmatobacter</taxon>
    </lineage>
</organism>
<feature type="compositionally biased region" description="Basic and acidic residues" evidence="1">
    <location>
        <begin position="191"/>
        <end position="201"/>
    </location>
</feature>
<gene>
    <name evidence="2" type="ORF">P8935_21430</name>
</gene>
<feature type="region of interest" description="Disordered" evidence="1">
    <location>
        <begin position="191"/>
        <end position="226"/>
    </location>
</feature>
<name>A0AAU7DK30_9BACT</name>
<accession>A0AAU7DK30</accession>
<dbReference type="EMBL" id="CP121196">
    <property type="protein sequence ID" value="XBH17116.1"/>
    <property type="molecule type" value="Genomic_DNA"/>
</dbReference>
<evidence type="ECO:0000313" key="2">
    <source>
        <dbReference type="EMBL" id="XBH17116.1"/>
    </source>
</evidence>
<dbReference type="AlphaFoldDB" id="A0AAU7DK30"/>
<sequence length="601" mass="66777">MNASQATKYGPSVVAETLRSLSDHAKVCHEKIDLLEAGQGLNRGEVLFEVGRLLDACQNLRDAILSEDSAASWSTRTELGALVNRLDDAAAKRRIYLDLAGVLAAGTISHRRERTRLERMALRDKAVAELMEVSEQSAPPELPGPDAKNWLEWACSLEDETHEPELRKLKDGFPRLDDFVRQLEIDWWHDGPSRESTEKRSTSKTAPATRNGSNGTRLAGDGNGNGSLKQFAVGEKIAVEESPLFIAEKVDPLPVLESPAIQEKAEVTQVVHEAPAETGVLTLAAVDESPFAEEDAVELSTDALSPTRKGKISFFPWEQVEQFMRRIESGKVERKDARTIRALLAVSHWLEPKDQNPMTHAKCGIRALTEYPPTTEPVYVAPGDVMQFITQEDGLPLLTGGADLLRWGLLQPSERNFQGVASVRRFTVEHLRAWFSDLFRIALSDKQIEDIFNLTSGIPYLVGELHKLIVPQPDEPPTWLGLARWMEIKAQFEKQLPQYAHELKKGIPAVRLTDREISLLNMVVIASGDSTAETIVANLSDNWEKYQHPEYRALSSRDEVSVAVLLELGLLPRRNVMGGAPSKALLPVKQDDAIRKIAELL</sequence>
<feature type="compositionally biased region" description="Polar residues" evidence="1">
    <location>
        <begin position="203"/>
        <end position="216"/>
    </location>
</feature>
<proteinExistence type="predicted"/>
<evidence type="ECO:0000256" key="1">
    <source>
        <dbReference type="SAM" id="MobiDB-lite"/>
    </source>
</evidence>
<dbReference type="RefSeq" id="WP_348262346.1">
    <property type="nucleotide sequence ID" value="NZ_CP121196.1"/>
</dbReference>